<dbReference type="Proteomes" id="UP000235994">
    <property type="component" value="Unassembled WGS sequence"/>
</dbReference>
<dbReference type="SUPFAM" id="SSF46785">
    <property type="entry name" value="Winged helix' DNA-binding domain"/>
    <property type="match status" value="1"/>
</dbReference>
<dbReference type="PANTHER" id="PTHR43132:SF2">
    <property type="entry name" value="ARSENICAL RESISTANCE OPERON REPRESSOR ARSR-RELATED"/>
    <property type="match status" value="1"/>
</dbReference>
<reference evidence="5 6" key="1">
    <citation type="submission" date="2018-01" db="EMBL/GenBank/DDBJ databases">
        <title>The draft genome of an aniline degradation strain ANB-1.</title>
        <authorList>
            <person name="Zhang L."/>
            <person name="Jiang J."/>
        </authorList>
    </citation>
    <scope>NUCLEOTIDE SEQUENCE [LARGE SCALE GENOMIC DNA]</scope>
    <source>
        <strain evidence="5 6">ANB-1</strain>
    </source>
</reference>
<dbReference type="PRINTS" id="PR00778">
    <property type="entry name" value="HTHARSR"/>
</dbReference>
<dbReference type="CDD" id="cd00090">
    <property type="entry name" value="HTH_ARSR"/>
    <property type="match status" value="1"/>
</dbReference>
<dbReference type="NCBIfam" id="NF033788">
    <property type="entry name" value="HTH_metalloreg"/>
    <property type="match status" value="1"/>
</dbReference>
<evidence type="ECO:0000256" key="2">
    <source>
        <dbReference type="ARBA" id="ARBA00023125"/>
    </source>
</evidence>
<dbReference type="PANTHER" id="PTHR43132">
    <property type="entry name" value="ARSENICAL RESISTANCE OPERON REPRESSOR ARSR-RELATED"/>
    <property type="match status" value="1"/>
</dbReference>
<gene>
    <name evidence="5" type="ORF">C1I89_15150</name>
</gene>
<comment type="caution">
    <text evidence="5">The sequence shown here is derived from an EMBL/GenBank/DDBJ whole genome shotgun (WGS) entry which is preliminary data.</text>
</comment>
<dbReference type="RefSeq" id="WP_088590556.1">
    <property type="nucleotide sequence ID" value="NZ_POQS01000004.1"/>
</dbReference>
<name>A0A2N8KG26_9BURK</name>
<dbReference type="AlphaFoldDB" id="A0A2N8KG26"/>
<dbReference type="SMART" id="SM00418">
    <property type="entry name" value="HTH_ARSR"/>
    <property type="match status" value="1"/>
</dbReference>
<dbReference type="GO" id="GO:0003700">
    <property type="term" value="F:DNA-binding transcription factor activity"/>
    <property type="evidence" value="ECO:0007669"/>
    <property type="project" value="InterPro"/>
</dbReference>
<evidence type="ECO:0000313" key="5">
    <source>
        <dbReference type="EMBL" id="PND32417.1"/>
    </source>
</evidence>
<dbReference type="InterPro" id="IPR036388">
    <property type="entry name" value="WH-like_DNA-bd_sf"/>
</dbReference>
<dbReference type="InterPro" id="IPR011991">
    <property type="entry name" value="ArsR-like_HTH"/>
</dbReference>
<keyword evidence="1" id="KW-0805">Transcription regulation</keyword>
<evidence type="ECO:0000256" key="1">
    <source>
        <dbReference type="ARBA" id="ARBA00023015"/>
    </source>
</evidence>
<proteinExistence type="predicted"/>
<keyword evidence="3" id="KW-0804">Transcription</keyword>
<accession>A0A2N8KG26</accession>
<evidence type="ECO:0000313" key="6">
    <source>
        <dbReference type="Proteomes" id="UP000235994"/>
    </source>
</evidence>
<keyword evidence="6" id="KW-1185">Reference proteome</keyword>
<evidence type="ECO:0000259" key="4">
    <source>
        <dbReference type="PROSITE" id="PS50987"/>
    </source>
</evidence>
<dbReference type="Pfam" id="PF12840">
    <property type="entry name" value="HTH_20"/>
    <property type="match status" value="1"/>
</dbReference>
<dbReference type="EMBL" id="POQS01000004">
    <property type="protein sequence ID" value="PND32417.1"/>
    <property type="molecule type" value="Genomic_DNA"/>
</dbReference>
<dbReference type="InterPro" id="IPR036390">
    <property type="entry name" value="WH_DNA-bd_sf"/>
</dbReference>
<dbReference type="InterPro" id="IPR051011">
    <property type="entry name" value="Metal_resp_trans_reg"/>
</dbReference>
<dbReference type="PROSITE" id="PS50987">
    <property type="entry name" value="HTH_ARSR_2"/>
    <property type="match status" value="1"/>
</dbReference>
<dbReference type="GeneID" id="99733386"/>
<dbReference type="InterPro" id="IPR001845">
    <property type="entry name" value="HTH_ArsR_DNA-bd_dom"/>
</dbReference>
<keyword evidence="2" id="KW-0238">DNA-binding</keyword>
<sequence length="149" mass="15693">METLDWPSGRPQAMVSALSSPIASAANAAEAVSVFTALSHSTRLAIFRMLIRQEPRGMDAAQIAAVVGGPRSTVSQHLAGLARAGLIVGSRTGEGVRYRARLGGIYGLLEFILEDCCATHACGCLPDDAELVIGTSGQDRQELETVINR</sequence>
<dbReference type="Gene3D" id="1.10.10.10">
    <property type="entry name" value="Winged helix-like DNA-binding domain superfamily/Winged helix DNA-binding domain"/>
    <property type="match status" value="1"/>
</dbReference>
<feature type="domain" description="HTH arsR-type" evidence="4">
    <location>
        <begin position="23"/>
        <end position="120"/>
    </location>
</feature>
<organism evidence="5 6">
    <name type="scientific">Achromobacter pulmonis</name>
    <dbReference type="NCBI Taxonomy" id="1389932"/>
    <lineage>
        <taxon>Bacteria</taxon>
        <taxon>Pseudomonadati</taxon>
        <taxon>Pseudomonadota</taxon>
        <taxon>Betaproteobacteria</taxon>
        <taxon>Burkholderiales</taxon>
        <taxon>Alcaligenaceae</taxon>
        <taxon>Achromobacter</taxon>
    </lineage>
</organism>
<dbReference type="GO" id="GO:0003677">
    <property type="term" value="F:DNA binding"/>
    <property type="evidence" value="ECO:0007669"/>
    <property type="project" value="UniProtKB-KW"/>
</dbReference>
<protein>
    <submittedName>
        <fullName evidence="5">Transcriptional regulator</fullName>
    </submittedName>
</protein>
<evidence type="ECO:0000256" key="3">
    <source>
        <dbReference type="ARBA" id="ARBA00023163"/>
    </source>
</evidence>